<dbReference type="InterPro" id="IPR036761">
    <property type="entry name" value="TTHA0802/YceI-like_sf"/>
</dbReference>
<accession>A0A377ZH27</accession>
<evidence type="ECO:0000256" key="1">
    <source>
        <dbReference type="SAM" id="SignalP"/>
    </source>
</evidence>
<dbReference type="InterPro" id="IPR007372">
    <property type="entry name" value="Lipid/polyisoprenoid-bd_YceI"/>
</dbReference>
<proteinExistence type="predicted"/>
<reference evidence="3 4" key="1">
    <citation type="submission" date="2018-06" db="EMBL/GenBank/DDBJ databases">
        <authorList>
            <consortium name="Pathogen Informatics"/>
            <person name="Doyle S."/>
        </authorList>
    </citation>
    <scope>NUCLEOTIDE SEQUENCE [LARGE SCALE GENOMIC DNA]</scope>
    <source>
        <strain evidence="3 4">NCTC10313</strain>
    </source>
</reference>
<name>A0A377ZH27_KLEPO</name>
<feature type="chain" id="PRO_5017019680" evidence="1">
    <location>
        <begin position="23"/>
        <end position="244"/>
    </location>
</feature>
<feature type="signal peptide" evidence="1">
    <location>
        <begin position="1"/>
        <end position="22"/>
    </location>
</feature>
<feature type="domain" description="Lipid/polyisoprenoid-binding YceI-like" evidence="2">
    <location>
        <begin position="26"/>
        <end position="190"/>
    </location>
</feature>
<organism evidence="3 4">
    <name type="scientific">Klebsiella pneumoniae subsp. ozaenae</name>
    <dbReference type="NCBI Taxonomy" id="574"/>
    <lineage>
        <taxon>Bacteria</taxon>
        <taxon>Pseudomonadati</taxon>
        <taxon>Pseudomonadota</taxon>
        <taxon>Gammaproteobacteria</taxon>
        <taxon>Enterobacterales</taxon>
        <taxon>Enterobacteriaceae</taxon>
        <taxon>Klebsiella/Raoultella group</taxon>
        <taxon>Klebsiella</taxon>
        <taxon>Klebsiella pneumoniae complex</taxon>
    </lineage>
</organism>
<dbReference type="Proteomes" id="UP000254487">
    <property type="component" value="Unassembled WGS sequence"/>
</dbReference>
<protein>
    <submittedName>
        <fullName evidence="3">Polyisoprenoid-binding protein</fullName>
    </submittedName>
</protein>
<dbReference type="PANTHER" id="PTHR34406">
    <property type="entry name" value="PROTEIN YCEI"/>
    <property type="match status" value="1"/>
</dbReference>
<dbReference type="EMBL" id="UGLW01000003">
    <property type="protein sequence ID" value="STU71126.1"/>
    <property type="molecule type" value="Genomic_DNA"/>
</dbReference>
<evidence type="ECO:0000313" key="4">
    <source>
        <dbReference type="Proteomes" id="UP000254487"/>
    </source>
</evidence>
<dbReference type="SMART" id="SM00867">
    <property type="entry name" value="YceI"/>
    <property type="match status" value="1"/>
</dbReference>
<evidence type="ECO:0000259" key="2">
    <source>
        <dbReference type="SMART" id="SM00867"/>
    </source>
</evidence>
<dbReference type="SUPFAM" id="SSF101874">
    <property type="entry name" value="YceI-like"/>
    <property type="match status" value="1"/>
</dbReference>
<keyword evidence="1" id="KW-0732">Signal</keyword>
<dbReference type="Pfam" id="PF04264">
    <property type="entry name" value="YceI"/>
    <property type="match status" value="1"/>
</dbReference>
<dbReference type="Gene3D" id="2.40.128.110">
    <property type="entry name" value="Lipid/polyisoprenoid-binding, YceI-like"/>
    <property type="match status" value="1"/>
</dbReference>
<evidence type="ECO:0000313" key="3">
    <source>
        <dbReference type="EMBL" id="STU71126.1"/>
    </source>
</evidence>
<gene>
    <name evidence="3" type="primary">yceI</name>
    <name evidence="3" type="ORF">NCTC10313_03113</name>
</gene>
<dbReference type="PANTHER" id="PTHR34406:SF1">
    <property type="entry name" value="PROTEIN YCEI"/>
    <property type="match status" value="1"/>
</dbReference>
<dbReference type="AlphaFoldDB" id="A0A377ZH27"/>
<sequence length="244" mass="26968">MNTLKKTALLSVLALYIPVSQAAAKEYSLDPQHTSVVISWNHFGFSNPTAYISDVSGKLAFDKENPEKSSVNVTLPVKTIDAHVKALTDEFLGKEYFDVKTFPDATFQSTKVESKGDNKYDVEGNLTIKGITKPVVLHAVLNKQDMHPMVKKEAIGFDATGVIKRSDFKLDKYVPAVSDNVTITLSTEAYAKISKSWRNDCFLFRMLIAWASLDNITGSDYSWSGSVGSFSFNALDRLITPLPV</sequence>